<evidence type="ECO:0000313" key="5">
    <source>
        <dbReference type="EMBL" id="KAJ3113043.1"/>
    </source>
</evidence>
<comment type="caution">
    <text evidence="5">The sequence shown here is derived from an EMBL/GenBank/DDBJ whole genome shotgun (WGS) entry which is preliminary data.</text>
</comment>
<dbReference type="GO" id="GO:0071561">
    <property type="term" value="C:nucleus-vacuole junction"/>
    <property type="evidence" value="ECO:0007669"/>
    <property type="project" value="TreeGrafter"/>
</dbReference>
<dbReference type="PANTHER" id="PTHR17583">
    <property type="entry name" value="PHOSPHOINOSITIDE 3-KINASE REGULATORY SUBUNIT 4"/>
    <property type="match status" value="1"/>
</dbReference>
<dbReference type="CDD" id="cd06464">
    <property type="entry name" value="ACD_sHsps-like"/>
    <property type="match status" value="1"/>
</dbReference>
<evidence type="ECO:0000256" key="2">
    <source>
        <dbReference type="PROSITE-ProRule" id="PRU00285"/>
    </source>
</evidence>
<feature type="domain" description="SHSP" evidence="4">
    <location>
        <begin position="485"/>
        <end position="598"/>
    </location>
</feature>
<keyword evidence="5" id="KW-0808">Transferase</keyword>
<dbReference type="GO" id="GO:0034271">
    <property type="term" value="C:phosphatidylinositol 3-kinase complex, class III, type I"/>
    <property type="evidence" value="ECO:0007669"/>
    <property type="project" value="TreeGrafter"/>
</dbReference>
<dbReference type="GO" id="GO:0016236">
    <property type="term" value="P:macroautophagy"/>
    <property type="evidence" value="ECO:0007669"/>
    <property type="project" value="InterPro"/>
</dbReference>
<evidence type="ECO:0000256" key="3">
    <source>
        <dbReference type="RuleBase" id="RU003616"/>
    </source>
</evidence>
<evidence type="ECO:0000313" key="6">
    <source>
        <dbReference type="Proteomes" id="UP001211907"/>
    </source>
</evidence>
<organism evidence="5 6">
    <name type="scientific">Physocladia obscura</name>
    <dbReference type="NCBI Taxonomy" id="109957"/>
    <lineage>
        <taxon>Eukaryota</taxon>
        <taxon>Fungi</taxon>
        <taxon>Fungi incertae sedis</taxon>
        <taxon>Chytridiomycota</taxon>
        <taxon>Chytridiomycota incertae sedis</taxon>
        <taxon>Chytridiomycetes</taxon>
        <taxon>Chytridiales</taxon>
        <taxon>Chytriomycetaceae</taxon>
        <taxon>Physocladia</taxon>
    </lineage>
</organism>
<dbReference type="Proteomes" id="UP001211907">
    <property type="component" value="Unassembled WGS sequence"/>
</dbReference>
<dbReference type="Gene3D" id="2.130.10.10">
    <property type="entry name" value="YVTN repeat-like/Quinoprotein amine dehydrogenase"/>
    <property type="match status" value="1"/>
</dbReference>
<keyword evidence="1" id="KW-0547">Nucleotide-binding</keyword>
<dbReference type="Gene3D" id="2.60.40.790">
    <property type="match status" value="1"/>
</dbReference>
<dbReference type="InterPro" id="IPR001680">
    <property type="entry name" value="WD40_rpt"/>
</dbReference>
<dbReference type="Pfam" id="PF00011">
    <property type="entry name" value="HSP20"/>
    <property type="match status" value="1"/>
</dbReference>
<accession>A0AAD5SYE2</accession>
<proteinExistence type="inferred from homology"/>
<name>A0AAD5SYE2_9FUNG</name>
<dbReference type="GO" id="GO:0004674">
    <property type="term" value="F:protein serine/threonine kinase activity"/>
    <property type="evidence" value="ECO:0007669"/>
    <property type="project" value="InterPro"/>
</dbReference>
<dbReference type="InterPro" id="IPR002068">
    <property type="entry name" value="A-crystallin/Hsp20_dom"/>
</dbReference>
<dbReference type="InterPro" id="IPR015943">
    <property type="entry name" value="WD40/YVTN_repeat-like_dom_sf"/>
</dbReference>
<sequence>MSSSNSHSASKYNGIDTVRTATLEDGDQPLILNHCDNETSSLLVYSTSKGNICGLDLRSMKLAWKYETPAYLGSLTAFTIDTQNSWLLSGTHRGVFALWDLRFRLRVKTWAHPSRTPVQRLVRSPLTNRKSALNPAASTQLSASNSFSGKTVFAAVGGSTSEIGLWDIEAGECQEVWCAFGGLTASSGKSSASRATKNVEGGFRSSESVVTPAIQGSSSGGSSMSEDMNRIYGKGLKAVVPPNATEFLAPINPKITSDFTTANVKAIFAPSESLYMLAAGTDRKIRFWDFSTFENSYVVSGAEAGAKLRYSSHVYKDVSFNIEYTPPLQQNSLSGRIAPLNGALPNQNGSSEVSTTIASPNIINHLDGINDMTVTQVPYPMIISCGRDGVIKLCADYRGYISFKRIIMYTAARSKATHMRKALPRQLTNSNRGLWNVVPRPTRRPAAFSPLGDPFLEPFAAMERRMNSIFNELASPVFSNSPAWTAFASGSPTVDVSESEKAYFVTADLPGIKKEEITVTVKNNVLTISGERKVDTEEKNDVRHVVERSYGSFSRSIALPNDVSNDKISASMENGVLKLEIPKNPLEEGEGVKKIDIA</sequence>
<dbReference type="PROSITE" id="PS01031">
    <property type="entry name" value="SHSP"/>
    <property type="match status" value="1"/>
</dbReference>
<dbReference type="GO" id="GO:0000166">
    <property type="term" value="F:nucleotide binding"/>
    <property type="evidence" value="ECO:0007669"/>
    <property type="project" value="UniProtKB-KW"/>
</dbReference>
<dbReference type="GO" id="GO:0034272">
    <property type="term" value="C:phosphatidylinositol 3-kinase complex, class III, type II"/>
    <property type="evidence" value="ECO:0007669"/>
    <property type="project" value="TreeGrafter"/>
</dbReference>
<dbReference type="AlphaFoldDB" id="A0AAD5SYE2"/>
<gene>
    <name evidence="5" type="primary">VPS15_1</name>
    <name evidence="5" type="ORF">HK100_002117</name>
</gene>
<dbReference type="SUPFAM" id="SSF50978">
    <property type="entry name" value="WD40 repeat-like"/>
    <property type="match status" value="1"/>
</dbReference>
<dbReference type="InterPro" id="IPR008978">
    <property type="entry name" value="HSP20-like_chaperone"/>
</dbReference>
<protein>
    <submittedName>
        <fullName evidence="5">Serine/threonine-protein kinase</fullName>
    </submittedName>
</protein>
<reference evidence="5" key="1">
    <citation type="submission" date="2020-05" db="EMBL/GenBank/DDBJ databases">
        <title>Phylogenomic resolution of chytrid fungi.</title>
        <authorList>
            <person name="Stajich J.E."/>
            <person name="Amses K."/>
            <person name="Simmons R."/>
            <person name="Seto K."/>
            <person name="Myers J."/>
            <person name="Bonds A."/>
            <person name="Quandt C.A."/>
            <person name="Barry K."/>
            <person name="Liu P."/>
            <person name="Grigoriev I."/>
            <person name="Longcore J.E."/>
            <person name="James T.Y."/>
        </authorList>
    </citation>
    <scope>NUCLEOTIDE SEQUENCE</scope>
    <source>
        <strain evidence="5">JEL0513</strain>
    </source>
</reference>
<dbReference type="InterPro" id="IPR045162">
    <property type="entry name" value="Vps15-like"/>
</dbReference>
<comment type="similarity">
    <text evidence="2 3">Belongs to the small heat shock protein (HSP20) family.</text>
</comment>
<keyword evidence="6" id="KW-1185">Reference proteome</keyword>
<dbReference type="GO" id="GO:0006623">
    <property type="term" value="P:protein targeting to vacuole"/>
    <property type="evidence" value="ECO:0007669"/>
    <property type="project" value="TreeGrafter"/>
</dbReference>
<dbReference type="InterPro" id="IPR036322">
    <property type="entry name" value="WD40_repeat_dom_sf"/>
</dbReference>
<evidence type="ECO:0000259" key="4">
    <source>
        <dbReference type="PROSITE" id="PS01031"/>
    </source>
</evidence>
<dbReference type="EMBL" id="JADGJH010001481">
    <property type="protein sequence ID" value="KAJ3113043.1"/>
    <property type="molecule type" value="Genomic_DNA"/>
</dbReference>
<dbReference type="GO" id="GO:0045324">
    <property type="term" value="P:late endosome to vacuole transport"/>
    <property type="evidence" value="ECO:0007669"/>
    <property type="project" value="InterPro"/>
</dbReference>
<dbReference type="SMART" id="SM00320">
    <property type="entry name" value="WD40"/>
    <property type="match status" value="3"/>
</dbReference>
<dbReference type="SUPFAM" id="SSF49764">
    <property type="entry name" value="HSP20-like chaperones"/>
    <property type="match status" value="1"/>
</dbReference>
<dbReference type="PANTHER" id="PTHR17583:SF0">
    <property type="entry name" value="PHOSPHOINOSITIDE 3-KINASE REGULATORY SUBUNIT 4"/>
    <property type="match status" value="1"/>
</dbReference>
<dbReference type="GO" id="GO:0005770">
    <property type="term" value="C:late endosome"/>
    <property type="evidence" value="ECO:0007669"/>
    <property type="project" value="TreeGrafter"/>
</dbReference>
<evidence type="ECO:0000256" key="1">
    <source>
        <dbReference type="ARBA" id="ARBA00022741"/>
    </source>
</evidence>
<keyword evidence="5" id="KW-0418">Kinase</keyword>